<dbReference type="Proteomes" id="UP000253273">
    <property type="component" value="Chromosome"/>
</dbReference>
<dbReference type="KEGG" id="haj:DU500_03790"/>
<evidence type="ECO:0000313" key="2">
    <source>
        <dbReference type="Proteomes" id="UP000253273"/>
    </source>
</evidence>
<sequence>MSCQACNDGDCVGEREFTERDLDVEVNYRSSDCRIDNGNSPWWVEVEIDSSRGHRSAGTGGVDVEGTLSADPEITVLDGHDSVYVPGNSSGRTLSFKIEQANNSHPPEMEDLDLDLEIDEGCTTEDLKDVRFQRRLSDPP</sequence>
<dbReference type="AlphaFoldDB" id="A0A345E0A3"/>
<organism evidence="1 2">
    <name type="scientific">Haloplanus rubicundus</name>
    <dbReference type="NCBI Taxonomy" id="1547898"/>
    <lineage>
        <taxon>Archaea</taxon>
        <taxon>Methanobacteriati</taxon>
        <taxon>Methanobacteriota</taxon>
        <taxon>Stenosarchaea group</taxon>
        <taxon>Halobacteria</taxon>
        <taxon>Halobacteriales</taxon>
        <taxon>Haloferacaceae</taxon>
        <taxon>Haloplanus</taxon>
    </lineage>
</organism>
<protein>
    <submittedName>
        <fullName evidence="1">Uncharacterized protein</fullName>
    </submittedName>
</protein>
<dbReference type="EMBL" id="CP031150">
    <property type="protein sequence ID" value="AXG05625.1"/>
    <property type="molecule type" value="Genomic_DNA"/>
</dbReference>
<reference evidence="1 2" key="1">
    <citation type="submission" date="2018-07" db="EMBL/GenBank/DDBJ databases">
        <title>Genome sequences of Haloplanus sp. CBA1113.</title>
        <authorList>
            <person name="Kim Y.B."/>
            <person name="Roh S.W."/>
        </authorList>
    </citation>
    <scope>NUCLEOTIDE SEQUENCE [LARGE SCALE GENOMIC DNA]</scope>
    <source>
        <strain evidence="1 2">CBA1113</strain>
    </source>
</reference>
<keyword evidence="2" id="KW-1185">Reference proteome</keyword>
<proteinExistence type="predicted"/>
<accession>A0A345E0A3</accession>
<gene>
    <name evidence="1" type="ORF">DU500_03790</name>
</gene>
<name>A0A345E0A3_9EURY</name>
<evidence type="ECO:0000313" key="1">
    <source>
        <dbReference type="EMBL" id="AXG05625.1"/>
    </source>
</evidence>